<gene>
    <name evidence="8" type="ORF">GCM10010921_23040</name>
</gene>
<feature type="chain" id="PRO_5037954347" description="Peptidyl-prolyl cis-trans isomerase" evidence="6">
    <location>
        <begin position="21"/>
        <end position="315"/>
    </location>
</feature>
<keyword evidence="6" id="KW-0732">Signal</keyword>
<evidence type="ECO:0000256" key="5">
    <source>
        <dbReference type="RuleBase" id="RU003915"/>
    </source>
</evidence>
<protein>
    <recommendedName>
        <fullName evidence="5">Peptidyl-prolyl cis-trans isomerase</fullName>
        <ecNumber evidence="5">5.2.1.8</ecNumber>
    </recommendedName>
</protein>
<keyword evidence="9" id="KW-1185">Reference proteome</keyword>
<evidence type="ECO:0000313" key="9">
    <source>
        <dbReference type="Proteomes" id="UP000657592"/>
    </source>
</evidence>
<comment type="caution">
    <text evidence="8">The sequence shown here is derived from an EMBL/GenBank/DDBJ whole genome shotgun (WGS) entry which is preliminary data.</text>
</comment>
<evidence type="ECO:0000256" key="4">
    <source>
        <dbReference type="PROSITE-ProRule" id="PRU00277"/>
    </source>
</evidence>
<keyword evidence="3 4" id="KW-0413">Isomerase</keyword>
<dbReference type="PROSITE" id="PS50059">
    <property type="entry name" value="FKBP_PPIASE"/>
    <property type="match status" value="1"/>
</dbReference>
<feature type="domain" description="PPIase FKBP-type" evidence="7">
    <location>
        <begin position="222"/>
        <end position="309"/>
    </location>
</feature>
<dbReference type="RefSeq" id="WP_188756442.1">
    <property type="nucleotide sequence ID" value="NZ_BMJY01000010.1"/>
</dbReference>
<dbReference type="AlphaFoldDB" id="A0A917MM54"/>
<dbReference type="Gene3D" id="3.10.50.40">
    <property type="match status" value="1"/>
</dbReference>
<dbReference type="InterPro" id="IPR001179">
    <property type="entry name" value="PPIase_FKBP_dom"/>
</dbReference>
<keyword evidence="2 4" id="KW-0697">Rotamase</keyword>
<dbReference type="InterPro" id="IPR046357">
    <property type="entry name" value="PPIase_dom_sf"/>
</dbReference>
<evidence type="ECO:0000256" key="2">
    <source>
        <dbReference type="ARBA" id="ARBA00023110"/>
    </source>
</evidence>
<comment type="similarity">
    <text evidence="5">Belongs to the FKBP-type PPIase family.</text>
</comment>
<accession>A0A917MM54</accession>
<organism evidence="8 9">
    <name type="scientific">Microbacterium album</name>
    <dbReference type="NCBI Taxonomy" id="2053191"/>
    <lineage>
        <taxon>Bacteria</taxon>
        <taxon>Bacillati</taxon>
        <taxon>Actinomycetota</taxon>
        <taxon>Actinomycetes</taxon>
        <taxon>Micrococcales</taxon>
        <taxon>Microbacteriaceae</taxon>
        <taxon>Microbacterium</taxon>
    </lineage>
</organism>
<dbReference type="GO" id="GO:0003755">
    <property type="term" value="F:peptidyl-prolyl cis-trans isomerase activity"/>
    <property type="evidence" value="ECO:0007669"/>
    <property type="project" value="UniProtKB-UniRule"/>
</dbReference>
<dbReference type="EMBL" id="BMJY01000010">
    <property type="protein sequence ID" value="GGH46740.1"/>
    <property type="molecule type" value="Genomic_DNA"/>
</dbReference>
<evidence type="ECO:0000256" key="1">
    <source>
        <dbReference type="ARBA" id="ARBA00000971"/>
    </source>
</evidence>
<sequence>MRFRSAALLSTVAIATLALAGCSSVPGTEPEPTDESGLCAAALPEGDATASLDIEGDVGDVPELQTEGPVEITEPVRTVVSEGDGARLQEGDMVEVAMAIYDAVTGELVQVGGFDEPMVPQEVSPSTGWGQLLGCVPSGSRIAAAVPGGGGAQAAVYVIDVLGVADIPDRAWGEDRPAVEGQPVVELAENGAPTITLPDTDPPTETVVTTLKEGDGAVVEAGDDVLAMYTGVQWSDGSVFDSSWEAGVPVPFNIDGVVTGFGKALEGQKVGSQVLVSMPPEEGYHMEGFENHQLYDESLTFVVDILASGKPMTQP</sequence>
<dbReference type="SUPFAM" id="SSF54534">
    <property type="entry name" value="FKBP-like"/>
    <property type="match status" value="1"/>
</dbReference>
<evidence type="ECO:0000259" key="7">
    <source>
        <dbReference type="PROSITE" id="PS50059"/>
    </source>
</evidence>
<evidence type="ECO:0000256" key="6">
    <source>
        <dbReference type="SAM" id="SignalP"/>
    </source>
</evidence>
<dbReference type="Proteomes" id="UP000657592">
    <property type="component" value="Unassembled WGS sequence"/>
</dbReference>
<reference evidence="8" key="1">
    <citation type="journal article" date="2014" name="Int. J. Syst. Evol. Microbiol.">
        <title>Complete genome sequence of Corynebacterium casei LMG S-19264T (=DSM 44701T), isolated from a smear-ripened cheese.</title>
        <authorList>
            <consortium name="US DOE Joint Genome Institute (JGI-PGF)"/>
            <person name="Walter F."/>
            <person name="Albersmeier A."/>
            <person name="Kalinowski J."/>
            <person name="Ruckert C."/>
        </authorList>
    </citation>
    <scope>NUCLEOTIDE SEQUENCE</scope>
    <source>
        <strain evidence="8">CGMCC 1.15794</strain>
    </source>
</reference>
<dbReference type="PROSITE" id="PS51257">
    <property type="entry name" value="PROKAR_LIPOPROTEIN"/>
    <property type="match status" value="1"/>
</dbReference>
<feature type="signal peptide" evidence="6">
    <location>
        <begin position="1"/>
        <end position="20"/>
    </location>
</feature>
<comment type="catalytic activity">
    <reaction evidence="1 4 5">
        <text>[protein]-peptidylproline (omega=180) = [protein]-peptidylproline (omega=0)</text>
        <dbReference type="Rhea" id="RHEA:16237"/>
        <dbReference type="Rhea" id="RHEA-COMP:10747"/>
        <dbReference type="Rhea" id="RHEA-COMP:10748"/>
        <dbReference type="ChEBI" id="CHEBI:83833"/>
        <dbReference type="ChEBI" id="CHEBI:83834"/>
        <dbReference type="EC" id="5.2.1.8"/>
    </reaction>
</comment>
<name>A0A917MM54_9MICO</name>
<proteinExistence type="inferred from homology"/>
<evidence type="ECO:0000256" key="3">
    <source>
        <dbReference type="ARBA" id="ARBA00023235"/>
    </source>
</evidence>
<reference evidence="8" key="2">
    <citation type="submission" date="2020-09" db="EMBL/GenBank/DDBJ databases">
        <authorList>
            <person name="Sun Q."/>
            <person name="Zhou Y."/>
        </authorList>
    </citation>
    <scope>NUCLEOTIDE SEQUENCE</scope>
    <source>
        <strain evidence="8">CGMCC 1.15794</strain>
    </source>
</reference>
<dbReference type="EC" id="5.2.1.8" evidence="5"/>
<evidence type="ECO:0000313" key="8">
    <source>
        <dbReference type="EMBL" id="GGH46740.1"/>
    </source>
</evidence>
<dbReference type="Pfam" id="PF00254">
    <property type="entry name" value="FKBP_C"/>
    <property type="match status" value="1"/>
</dbReference>